<evidence type="ECO:0000313" key="1">
    <source>
        <dbReference type="EMBL" id="EEO27192.1"/>
    </source>
</evidence>
<protein>
    <recommendedName>
        <fullName evidence="3">DUF4376 domain-containing protein</fullName>
    </recommendedName>
</protein>
<gene>
    <name evidence="1" type="ORF">OFAG_00345</name>
</gene>
<dbReference type="HOGENOM" id="CLU_1137169_0_0_4"/>
<sequence length="244" mass="26743">MEYIIIENGLITAHKCGASKPDGAVAVPDGFAGYVGLKRDALKDDLSGLKPLSQQISEGVTELPEGHKINETDNEFIRMEQTEIDEKYPIKTYAEEGSFEAIEVRKTFDRDGNFGYWPPEGTVEMTGKQPGPAYKAVSGQWVLDEDKAAEVAMTEAKTDRADAVSRITVVVDGMVFDGDETAQDRMARAITMFTSSGLPPDTTTEWVLADNTVAQVTVNQLAKALLLAGQKQTELWTKPYEQTT</sequence>
<dbReference type="RefSeq" id="WP_005876083.1">
    <property type="nucleotide sequence ID" value="NZ_CABMNL010000001.1"/>
</dbReference>
<dbReference type="eggNOG" id="ENOG5033B2P">
    <property type="taxonomic scope" value="Bacteria"/>
</dbReference>
<comment type="caution">
    <text evidence="1">The sequence shown here is derived from an EMBL/GenBank/DDBJ whole genome shotgun (WGS) entry which is preliminary data.</text>
</comment>
<name>C3X1V6_9BURK</name>
<evidence type="ECO:0000313" key="2">
    <source>
        <dbReference type="Proteomes" id="UP000003973"/>
    </source>
</evidence>
<dbReference type="EMBL" id="ACDP02000029">
    <property type="protein sequence ID" value="EEO27192.1"/>
    <property type="molecule type" value="Genomic_DNA"/>
</dbReference>
<dbReference type="AlphaFoldDB" id="C3X1V6"/>
<keyword evidence="2" id="KW-1185">Reference proteome</keyword>
<reference evidence="1" key="1">
    <citation type="submission" date="2011-10" db="EMBL/GenBank/DDBJ databases">
        <title>The Genome Sequence of Oxalobacter formigenes HOxBLS.</title>
        <authorList>
            <consortium name="The Broad Institute Genome Sequencing Platform"/>
            <person name="Earl A."/>
            <person name="Ward D."/>
            <person name="Feldgarden M."/>
            <person name="Gevers D."/>
            <person name="Allison M.J."/>
            <person name="Humphrey S."/>
            <person name="Young S.K."/>
            <person name="Zeng Q."/>
            <person name="Gargeya S."/>
            <person name="Fitzgerald M."/>
            <person name="Haas B."/>
            <person name="Abouelleil A."/>
            <person name="Alvarado L."/>
            <person name="Arachchi H.M."/>
            <person name="Berlin A."/>
            <person name="Brown A."/>
            <person name="Chapman S.B."/>
            <person name="Chen Z."/>
            <person name="Dunbar C."/>
            <person name="Freedman E."/>
            <person name="Gearin G."/>
            <person name="Goldberg J."/>
            <person name="Griggs A."/>
            <person name="Gujja S."/>
            <person name="Heiman D."/>
            <person name="Howarth C."/>
            <person name="Larson L."/>
            <person name="Lui A."/>
            <person name="MacDonald P.J.P."/>
            <person name="Montmayeur A."/>
            <person name="Murphy C."/>
            <person name="Neiman D."/>
            <person name="Pearson M."/>
            <person name="Priest M."/>
            <person name="Roberts A."/>
            <person name="Saif S."/>
            <person name="Shea T."/>
            <person name="Shenoy N."/>
            <person name="Sisk P."/>
            <person name="Stolte C."/>
            <person name="Sykes S."/>
            <person name="Wortman J."/>
            <person name="Nusbaum C."/>
            <person name="Birren B."/>
        </authorList>
    </citation>
    <scope>NUCLEOTIDE SEQUENCE [LARGE SCALE GENOMIC DNA]</scope>
    <source>
        <strain evidence="1">HOxBLS</strain>
    </source>
</reference>
<dbReference type="Proteomes" id="UP000003973">
    <property type="component" value="Unassembled WGS sequence"/>
</dbReference>
<evidence type="ECO:0008006" key="3">
    <source>
        <dbReference type="Google" id="ProtNLM"/>
    </source>
</evidence>
<accession>C3X1V6</accession>
<organism evidence="1 2">
    <name type="scientific">Oxalobacter paraformigenes</name>
    <dbReference type="NCBI Taxonomy" id="556268"/>
    <lineage>
        <taxon>Bacteria</taxon>
        <taxon>Pseudomonadati</taxon>
        <taxon>Pseudomonadota</taxon>
        <taxon>Betaproteobacteria</taxon>
        <taxon>Burkholderiales</taxon>
        <taxon>Oxalobacteraceae</taxon>
        <taxon>Oxalobacter</taxon>
    </lineage>
</organism>
<proteinExistence type="predicted"/>